<name>A0ABW4LYG0_9HYPH</name>
<dbReference type="Gene3D" id="1.10.8.500">
    <property type="entry name" value="HAMP domain in histidine kinase"/>
    <property type="match status" value="1"/>
</dbReference>
<accession>A0ABW4LYG0</accession>
<evidence type="ECO:0000256" key="3">
    <source>
        <dbReference type="PROSITE-ProRule" id="PRU00284"/>
    </source>
</evidence>
<feature type="region of interest" description="Disordered" evidence="4">
    <location>
        <begin position="352"/>
        <end position="375"/>
    </location>
</feature>
<evidence type="ECO:0000313" key="9">
    <source>
        <dbReference type="Proteomes" id="UP001597322"/>
    </source>
</evidence>
<organism evidence="8 9">
    <name type="scientific">Rhizobium helianthi</name>
    <dbReference type="NCBI Taxonomy" id="1132695"/>
    <lineage>
        <taxon>Bacteria</taxon>
        <taxon>Pseudomonadati</taxon>
        <taxon>Pseudomonadota</taxon>
        <taxon>Alphaproteobacteria</taxon>
        <taxon>Hyphomicrobiales</taxon>
        <taxon>Rhizobiaceae</taxon>
        <taxon>Rhizobium/Agrobacterium group</taxon>
        <taxon>Rhizobium</taxon>
    </lineage>
</organism>
<dbReference type="PROSITE" id="PS50111">
    <property type="entry name" value="CHEMOTAXIS_TRANSDUC_2"/>
    <property type="match status" value="1"/>
</dbReference>
<keyword evidence="5" id="KW-0472">Membrane</keyword>
<feature type="domain" description="Methyl-accepting transducer" evidence="6">
    <location>
        <begin position="350"/>
        <end position="579"/>
    </location>
</feature>
<dbReference type="EMBL" id="JBHUEQ010000003">
    <property type="protein sequence ID" value="MFD1744200.1"/>
    <property type="molecule type" value="Genomic_DNA"/>
</dbReference>
<keyword evidence="9" id="KW-1185">Reference proteome</keyword>
<sequence length="659" mass="69675">MNFLDNIKIVSKIAVVILSMIAVSLIVATVSYTSSSVQSQNADMTEHTYNVLSKINGMMSAMIDQETGMRGYLIAGDKKFLEPQIAGAAAFKENLAAAQKLTSDNPAQQTRLKEVAALAETWTSKVVTPEMELMKDPATWEKARQIEISGAGKASMDGIRAKVKELSDAEVSLLAVRSQAATSAGELARNSALVGGGAMFLLSVLGLMLLNAKLVRPLRSINDVMLELARGHNDIAVPGRDRKDEIGAMAQAVEVFRQTAINKIESDKQAAESRSATEAERAQNAEAARIRAAEMEQATSGLAEGLRHLANGDLTFQLSRPFANDFEGLRQDFNAAVDRLRDTLSQVALSTQSIDSDSRELSTSANDLSRRTEQQAASLEETAAALDQITANVTNSSKRTEEARHVAIQANKSAQESGQVVSNAVNAMQRIEQSSSQISNIIGVIDEIAFQTNLLALNAGVEAARAGEAGKGFAVVAQEVRELAQRSAQAAKEIKDLIRTSADEVDNGVKLVMATGDALKVIEEHVVSINTQLDAIATSAREQSVGLAEVNTAVNQMDQVTQQNAAMVEQATAASGNLAGEATKLRQLISSFQLGGQGSTYSAPATVSRPAPVAASASANRAAPAPSPARKLMNKLTRAVGGGGSAAVAVAATESWEEF</sequence>
<dbReference type="CDD" id="cd11386">
    <property type="entry name" value="MCP_signal"/>
    <property type="match status" value="1"/>
</dbReference>
<feature type="domain" description="HAMP" evidence="7">
    <location>
        <begin position="302"/>
        <end position="345"/>
    </location>
</feature>
<keyword evidence="5" id="KW-1133">Transmembrane helix</keyword>
<dbReference type="Proteomes" id="UP001597322">
    <property type="component" value="Unassembled WGS sequence"/>
</dbReference>
<dbReference type="Pfam" id="PF00015">
    <property type="entry name" value="MCPsignal"/>
    <property type="match status" value="1"/>
</dbReference>
<dbReference type="InterPro" id="IPR051310">
    <property type="entry name" value="MCP_chemotaxis"/>
</dbReference>
<evidence type="ECO:0000256" key="5">
    <source>
        <dbReference type="SAM" id="Phobius"/>
    </source>
</evidence>
<protein>
    <submittedName>
        <fullName evidence="8">Methyl-accepting chemotaxis protein</fullName>
    </submittedName>
</protein>
<evidence type="ECO:0000259" key="6">
    <source>
        <dbReference type="PROSITE" id="PS50111"/>
    </source>
</evidence>
<dbReference type="PANTHER" id="PTHR43531:SF11">
    <property type="entry name" value="METHYL-ACCEPTING CHEMOTAXIS PROTEIN 3"/>
    <property type="match status" value="1"/>
</dbReference>
<dbReference type="InterPro" id="IPR007891">
    <property type="entry name" value="CHASE3"/>
</dbReference>
<gene>
    <name evidence="8" type="ORF">ACFSE1_01885</name>
</gene>
<comment type="similarity">
    <text evidence="2">Belongs to the methyl-accepting chemotaxis (MCP) protein family.</text>
</comment>
<dbReference type="PROSITE" id="PS50885">
    <property type="entry name" value="HAMP"/>
    <property type="match status" value="2"/>
</dbReference>
<dbReference type="SMART" id="SM00304">
    <property type="entry name" value="HAMP"/>
    <property type="match status" value="2"/>
</dbReference>
<dbReference type="Pfam" id="PF00672">
    <property type="entry name" value="HAMP"/>
    <property type="match status" value="1"/>
</dbReference>
<evidence type="ECO:0000313" key="8">
    <source>
        <dbReference type="EMBL" id="MFD1744200.1"/>
    </source>
</evidence>
<dbReference type="CDD" id="cd06225">
    <property type="entry name" value="HAMP"/>
    <property type="match status" value="1"/>
</dbReference>
<evidence type="ECO:0000256" key="1">
    <source>
        <dbReference type="ARBA" id="ARBA00022500"/>
    </source>
</evidence>
<keyword evidence="5" id="KW-0812">Transmembrane</keyword>
<proteinExistence type="inferred from homology"/>
<dbReference type="Gene3D" id="1.10.287.950">
    <property type="entry name" value="Methyl-accepting chemotaxis protein"/>
    <property type="match status" value="1"/>
</dbReference>
<evidence type="ECO:0000259" key="7">
    <source>
        <dbReference type="PROSITE" id="PS50885"/>
    </source>
</evidence>
<evidence type="ECO:0000256" key="4">
    <source>
        <dbReference type="SAM" id="MobiDB-lite"/>
    </source>
</evidence>
<dbReference type="SMART" id="SM00283">
    <property type="entry name" value="MA"/>
    <property type="match status" value="1"/>
</dbReference>
<dbReference type="InterPro" id="IPR004089">
    <property type="entry name" value="MCPsignal_dom"/>
</dbReference>
<dbReference type="RefSeq" id="WP_377395722.1">
    <property type="nucleotide sequence ID" value="NZ_JBHUEQ010000003.1"/>
</dbReference>
<feature type="compositionally biased region" description="Polar residues" evidence="4">
    <location>
        <begin position="352"/>
        <end position="367"/>
    </location>
</feature>
<dbReference type="PANTHER" id="PTHR43531">
    <property type="entry name" value="PROTEIN ICFG"/>
    <property type="match status" value="1"/>
</dbReference>
<reference evidence="9" key="1">
    <citation type="journal article" date="2019" name="Int. J. Syst. Evol. Microbiol.">
        <title>The Global Catalogue of Microorganisms (GCM) 10K type strain sequencing project: providing services to taxonomists for standard genome sequencing and annotation.</title>
        <authorList>
            <consortium name="The Broad Institute Genomics Platform"/>
            <consortium name="The Broad Institute Genome Sequencing Center for Infectious Disease"/>
            <person name="Wu L."/>
            <person name="Ma J."/>
        </authorList>
    </citation>
    <scope>NUCLEOTIDE SEQUENCE [LARGE SCALE GENOMIC DNA]</scope>
    <source>
        <strain evidence="9">CG52</strain>
    </source>
</reference>
<dbReference type="SUPFAM" id="SSF58104">
    <property type="entry name" value="Methyl-accepting chemotaxis protein (MCP) signaling domain"/>
    <property type="match status" value="1"/>
</dbReference>
<comment type="caution">
    <text evidence="8">The sequence shown here is derived from an EMBL/GenBank/DDBJ whole genome shotgun (WGS) entry which is preliminary data.</text>
</comment>
<feature type="domain" description="HAMP" evidence="7">
    <location>
        <begin position="212"/>
        <end position="265"/>
    </location>
</feature>
<evidence type="ECO:0000256" key="2">
    <source>
        <dbReference type="ARBA" id="ARBA00029447"/>
    </source>
</evidence>
<keyword evidence="3" id="KW-0807">Transducer</keyword>
<dbReference type="Pfam" id="PF05227">
    <property type="entry name" value="CHASE3"/>
    <property type="match status" value="1"/>
</dbReference>
<dbReference type="SUPFAM" id="SSF158472">
    <property type="entry name" value="HAMP domain-like"/>
    <property type="match status" value="1"/>
</dbReference>
<feature type="transmembrane region" description="Helical" evidence="5">
    <location>
        <begin position="12"/>
        <end position="32"/>
    </location>
</feature>
<dbReference type="InterPro" id="IPR003660">
    <property type="entry name" value="HAMP_dom"/>
</dbReference>
<keyword evidence="1" id="KW-0145">Chemotaxis</keyword>
<dbReference type="CDD" id="cd19410">
    <property type="entry name" value="HK9-like_sensor"/>
    <property type="match status" value="1"/>
</dbReference>